<gene>
    <name evidence="1" type="ORF">J4573_02395</name>
</gene>
<name>A0A939T2Z0_9ACTN</name>
<reference evidence="1" key="1">
    <citation type="submission" date="2021-03" db="EMBL/GenBank/DDBJ databases">
        <authorList>
            <person name="Kanchanasin P."/>
            <person name="Saeng-In P."/>
            <person name="Phongsopitanun W."/>
            <person name="Yuki M."/>
            <person name="Kudo T."/>
            <person name="Ohkuma M."/>
            <person name="Tanasupawat S."/>
        </authorList>
    </citation>
    <scope>NUCLEOTIDE SEQUENCE</scope>
    <source>
        <strain evidence="1">GKU 128</strain>
    </source>
</reference>
<proteinExistence type="predicted"/>
<dbReference type="EMBL" id="JAGEOJ010000001">
    <property type="protein sequence ID" value="MBO2445929.1"/>
    <property type="molecule type" value="Genomic_DNA"/>
</dbReference>
<dbReference type="RefSeq" id="WP_208253508.1">
    <property type="nucleotide sequence ID" value="NZ_JAGEOJ010000001.1"/>
</dbReference>
<protein>
    <submittedName>
        <fullName evidence="1">Uncharacterized protein</fullName>
    </submittedName>
</protein>
<comment type="caution">
    <text evidence="1">The sequence shown here is derived from an EMBL/GenBank/DDBJ whole genome shotgun (WGS) entry which is preliminary data.</text>
</comment>
<organism evidence="1 2">
    <name type="scientific">Actinomadura barringtoniae</name>
    <dbReference type="NCBI Taxonomy" id="1427535"/>
    <lineage>
        <taxon>Bacteria</taxon>
        <taxon>Bacillati</taxon>
        <taxon>Actinomycetota</taxon>
        <taxon>Actinomycetes</taxon>
        <taxon>Streptosporangiales</taxon>
        <taxon>Thermomonosporaceae</taxon>
        <taxon>Actinomadura</taxon>
    </lineage>
</organism>
<accession>A0A939T2Z0</accession>
<dbReference type="Proteomes" id="UP000669179">
    <property type="component" value="Unassembled WGS sequence"/>
</dbReference>
<keyword evidence="2" id="KW-1185">Reference proteome</keyword>
<evidence type="ECO:0000313" key="2">
    <source>
        <dbReference type="Proteomes" id="UP000669179"/>
    </source>
</evidence>
<evidence type="ECO:0000313" key="1">
    <source>
        <dbReference type="EMBL" id="MBO2445929.1"/>
    </source>
</evidence>
<dbReference type="AlphaFoldDB" id="A0A939T2Z0"/>
<sequence length="78" mass="7924">MSKVIAGAAHLTARLSDRMLGLVVPRISASASAVARCPWGGPQCSGRCYCVECARGFAKACCLTGGGTESCEPCVNGC</sequence>